<evidence type="ECO:0000256" key="2">
    <source>
        <dbReference type="SAM" id="Coils"/>
    </source>
</evidence>
<dbReference type="Pfam" id="PF13476">
    <property type="entry name" value="AAA_23"/>
    <property type="match status" value="1"/>
</dbReference>
<dbReference type="PANTHER" id="PTHR32114">
    <property type="entry name" value="ABC TRANSPORTER ABCH.3"/>
    <property type="match status" value="1"/>
</dbReference>
<name>A0A0M0BZ32_9ARCH</name>
<sequence>MKLVSIKIDNIRSHVKTEVRFSDGFNCLVGGLGQGKSSVLYAFDFVLFGDPLGRSYEYLLREDAEEGKISANFVHNRKTYKIQRALKRGTNSIGQDIDQLKLFQDGKLIASNKNDAVTEELKIITGLDKNIFRELVWVRQEHLKQLIDTTPRQRQKKIDDLFGLSDYENAWSVLQLFQRTYEVEKNVLERDADVIRINKLEDNYCKAVEDFSLTVSQLEDAKTKLAKADSLLADAAAHLESLELLRKTTETLQRKDVQLQTNLNNIKRRFCELNEQNVINNKRLEEQKLQIKRMEKQKKLQLESIEKE</sequence>
<proteinExistence type="predicted"/>
<dbReference type="GO" id="GO:0006302">
    <property type="term" value="P:double-strand break repair"/>
    <property type="evidence" value="ECO:0007669"/>
    <property type="project" value="InterPro"/>
</dbReference>
<evidence type="ECO:0000259" key="3">
    <source>
        <dbReference type="Pfam" id="PF13476"/>
    </source>
</evidence>
<gene>
    <name evidence="4" type="ORF">AC477_01275</name>
</gene>
<organism evidence="4 5">
    <name type="scientific">miscellaneous Crenarchaeota group-1 archaeon SG8-32-1</name>
    <dbReference type="NCBI Taxonomy" id="1685124"/>
    <lineage>
        <taxon>Archaea</taxon>
        <taxon>Candidatus Bathyarchaeota</taxon>
        <taxon>MCG-1</taxon>
    </lineage>
</organism>
<feature type="non-terminal residue" evidence="4">
    <location>
        <position position="308"/>
    </location>
</feature>
<dbReference type="AlphaFoldDB" id="A0A0M0BZ32"/>
<comment type="caution">
    <text evidence="4">The sequence shown here is derived from an EMBL/GenBank/DDBJ whole genome shotgun (WGS) entry which is preliminary data.</text>
</comment>
<dbReference type="PANTHER" id="PTHR32114:SF2">
    <property type="entry name" value="ABC TRANSPORTER ABCH.3"/>
    <property type="match status" value="1"/>
</dbReference>
<protein>
    <recommendedName>
        <fullName evidence="3">Rad50/SbcC-type AAA domain-containing protein</fullName>
    </recommendedName>
</protein>
<evidence type="ECO:0000313" key="5">
    <source>
        <dbReference type="Proteomes" id="UP000037237"/>
    </source>
</evidence>
<keyword evidence="1 2" id="KW-0175">Coiled coil</keyword>
<dbReference type="InterPro" id="IPR027417">
    <property type="entry name" value="P-loop_NTPase"/>
</dbReference>
<dbReference type="SUPFAM" id="SSF52540">
    <property type="entry name" value="P-loop containing nucleoside triphosphate hydrolases"/>
    <property type="match status" value="1"/>
</dbReference>
<dbReference type="Gene3D" id="3.40.50.300">
    <property type="entry name" value="P-loop containing nucleotide triphosphate hydrolases"/>
    <property type="match status" value="1"/>
</dbReference>
<dbReference type="GO" id="GO:0016887">
    <property type="term" value="F:ATP hydrolysis activity"/>
    <property type="evidence" value="ECO:0007669"/>
    <property type="project" value="InterPro"/>
</dbReference>
<dbReference type="EMBL" id="LFWU01000023">
    <property type="protein sequence ID" value="KON33714.1"/>
    <property type="molecule type" value="Genomic_DNA"/>
</dbReference>
<feature type="domain" description="Rad50/SbcC-type AAA" evidence="3">
    <location>
        <begin position="5"/>
        <end position="297"/>
    </location>
</feature>
<dbReference type="InterPro" id="IPR038729">
    <property type="entry name" value="Rad50/SbcC_AAA"/>
</dbReference>
<evidence type="ECO:0000313" key="4">
    <source>
        <dbReference type="EMBL" id="KON33714.1"/>
    </source>
</evidence>
<accession>A0A0M0BZ32</accession>
<feature type="coiled-coil region" evidence="2">
    <location>
        <begin position="277"/>
        <end position="304"/>
    </location>
</feature>
<dbReference type="Proteomes" id="UP000037237">
    <property type="component" value="Unassembled WGS sequence"/>
</dbReference>
<reference evidence="4 5" key="1">
    <citation type="submission" date="2015-06" db="EMBL/GenBank/DDBJ databases">
        <title>New insights into the roles of widespread benthic archaea in carbon and nitrogen cycling.</title>
        <authorList>
            <person name="Lazar C.S."/>
            <person name="Baker B.J."/>
            <person name="Seitz K.W."/>
            <person name="Hyde A.S."/>
            <person name="Dick G.J."/>
            <person name="Hinrichs K.-U."/>
            <person name="Teske A.P."/>
        </authorList>
    </citation>
    <scope>NUCLEOTIDE SEQUENCE [LARGE SCALE GENOMIC DNA]</scope>
    <source>
        <strain evidence="4">SG8-32-1</strain>
    </source>
</reference>
<evidence type="ECO:0000256" key="1">
    <source>
        <dbReference type="ARBA" id="ARBA00023054"/>
    </source>
</evidence>